<dbReference type="InterPro" id="IPR011257">
    <property type="entry name" value="DNA_glycosylase"/>
</dbReference>
<dbReference type="PANTHER" id="PTHR43003:SF5">
    <property type="entry name" value="DNA-3-METHYLADENINE GLYCOSYLASE"/>
    <property type="match status" value="1"/>
</dbReference>
<dbReference type="EMBL" id="KB908637">
    <property type="protein sequence ID" value="EOA85784.1"/>
    <property type="molecule type" value="Genomic_DNA"/>
</dbReference>
<sequence>MLFRYLTPGQALKHTVLFTTSSIRWNVYKPQTMSLRRSARVASSTAPAAPGVNGQNGVTENGKASKSKAPAKKRKASKAAPESQPPQDPTKNTIVTTDTGEHLEQSNSDITPPSNTATTPAPKKRKSKSTAKPAGNPPPATPPAVGLVSKENTGSPLPDPSDKMLSKQAPRPAEPHATNAPLATPNGSHTIEAYGSPTVKPPDATPARKRKAKDPVAPDVGAIPSPTTDIDRLLKDAEAHLVSVDPALKPLVEKHQCKMFSPEGLREVVDPFTRLSTGIIGQQVSGQAAASIRAKFTALFPSTHPEFPSPAQVLDMSLPTLRTAGLSQRKAEYIYGLAEKFAAGDLSAEMLVNASDEELIEKLVAVRGLGRWSVEMFACFGLKRMDVFSTGDLGVQRGMAIYAGRDVNKLKNKGGKWKYMTEQEMLTIAARFSPYRSLFMWYMWLLCDVDISVLEK</sequence>
<dbReference type="Gene3D" id="1.10.340.30">
    <property type="entry name" value="Hypothetical protein, domain 2"/>
    <property type="match status" value="1"/>
</dbReference>
<evidence type="ECO:0000259" key="5">
    <source>
        <dbReference type="SMART" id="SM00478"/>
    </source>
</evidence>
<dbReference type="GO" id="GO:0043916">
    <property type="term" value="F:DNA-7-methylguanine glycosylase activity"/>
    <property type="evidence" value="ECO:0007669"/>
    <property type="project" value="TreeGrafter"/>
</dbReference>
<feature type="compositionally biased region" description="Polar residues" evidence="4">
    <location>
        <begin position="89"/>
        <end position="98"/>
    </location>
</feature>
<accession>R0K8J6</accession>
<reference evidence="6 7" key="1">
    <citation type="journal article" date="2012" name="PLoS Pathog.">
        <title>Diverse lifestyles and strategies of plant pathogenesis encoded in the genomes of eighteen Dothideomycetes fungi.</title>
        <authorList>
            <person name="Ohm R.A."/>
            <person name="Feau N."/>
            <person name="Henrissat B."/>
            <person name="Schoch C.L."/>
            <person name="Horwitz B.A."/>
            <person name="Barry K.W."/>
            <person name="Condon B.J."/>
            <person name="Copeland A.C."/>
            <person name="Dhillon B."/>
            <person name="Glaser F."/>
            <person name="Hesse C.N."/>
            <person name="Kosti I."/>
            <person name="LaButti K."/>
            <person name="Lindquist E.A."/>
            <person name="Lucas S."/>
            <person name="Salamov A.A."/>
            <person name="Bradshaw R.E."/>
            <person name="Ciuffetti L."/>
            <person name="Hamelin R.C."/>
            <person name="Kema G.H.J."/>
            <person name="Lawrence C."/>
            <person name="Scott J.A."/>
            <person name="Spatafora J.W."/>
            <person name="Turgeon B.G."/>
            <person name="de Wit P.J.G.M."/>
            <person name="Zhong S."/>
            <person name="Goodwin S.B."/>
            <person name="Grigoriev I.V."/>
        </authorList>
    </citation>
    <scope>NUCLEOTIDE SEQUENCE [LARGE SCALE GENOMIC DNA]</scope>
    <source>
        <strain evidence="7">28A</strain>
    </source>
</reference>
<dbReference type="Proteomes" id="UP000016935">
    <property type="component" value="Unassembled WGS sequence"/>
</dbReference>
<dbReference type="GO" id="GO:0032131">
    <property type="term" value="F:alkylated DNA binding"/>
    <property type="evidence" value="ECO:0007669"/>
    <property type="project" value="TreeGrafter"/>
</dbReference>
<dbReference type="GO" id="GO:0005634">
    <property type="term" value="C:nucleus"/>
    <property type="evidence" value="ECO:0007669"/>
    <property type="project" value="TreeGrafter"/>
</dbReference>
<keyword evidence="2" id="KW-0227">DNA damage</keyword>
<dbReference type="Pfam" id="PF00730">
    <property type="entry name" value="HhH-GPD"/>
    <property type="match status" value="1"/>
</dbReference>
<feature type="compositionally biased region" description="Low complexity" evidence="4">
    <location>
        <begin position="111"/>
        <end position="121"/>
    </location>
</feature>
<evidence type="ECO:0000256" key="1">
    <source>
        <dbReference type="ARBA" id="ARBA00010817"/>
    </source>
</evidence>
<feature type="domain" description="HhH-GPD" evidence="5">
    <location>
        <begin position="280"/>
        <end position="430"/>
    </location>
</feature>
<feature type="compositionally biased region" description="Basic residues" evidence="4">
    <location>
        <begin position="65"/>
        <end position="77"/>
    </location>
</feature>
<dbReference type="GO" id="GO:0006307">
    <property type="term" value="P:DNA alkylation repair"/>
    <property type="evidence" value="ECO:0007669"/>
    <property type="project" value="TreeGrafter"/>
</dbReference>
<dbReference type="GO" id="GO:0032993">
    <property type="term" value="C:protein-DNA complex"/>
    <property type="evidence" value="ECO:0007669"/>
    <property type="project" value="TreeGrafter"/>
</dbReference>
<dbReference type="InterPro" id="IPR003265">
    <property type="entry name" value="HhH-GPD_domain"/>
</dbReference>
<dbReference type="CDD" id="cd00056">
    <property type="entry name" value="ENDO3c"/>
    <property type="match status" value="1"/>
</dbReference>
<dbReference type="GO" id="GO:0006285">
    <property type="term" value="P:base-excision repair, AP site formation"/>
    <property type="evidence" value="ECO:0007669"/>
    <property type="project" value="TreeGrafter"/>
</dbReference>
<organism evidence="6 7">
    <name type="scientific">Exserohilum turcicum (strain 28A)</name>
    <name type="common">Northern leaf blight fungus</name>
    <name type="synonym">Setosphaeria turcica</name>
    <dbReference type="NCBI Taxonomy" id="671987"/>
    <lineage>
        <taxon>Eukaryota</taxon>
        <taxon>Fungi</taxon>
        <taxon>Dikarya</taxon>
        <taxon>Ascomycota</taxon>
        <taxon>Pezizomycotina</taxon>
        <taxon>Dothideomycetes</taxon>
        <taxon>Pleosporomycetidae</taxon>
        <taxon>Pleosporales</taxon>
        <taxon>Pleosporineae</taxon>
        <taxon>Pleosporaceae</taxon>
        <taxon>Exserohilum</taxon>
    </lineage>
</organism>
<dbReference type="InterPro" id="IPR051912">
    <property type="entry name" value="Alkylbase_DNA_Glycosylase/TA"/>
</dbReference>
<feature type="region of interest" description="Disordered" evidence="4">
    <location>
        <begin position="39"/>
        <end position="228"/>
    </location>
</feature>
<dbReference type="RefSeq" id="XP_008026578.1">
    <property type="nucleotide sequence ID" value="XM_008028387.1"/>
</dbReference>
<protein>
    <recommendedName>
        <fullName evidence="5">HhH-GPD domain-containing protein</fullName>
    </recommendedName>
</protein>
<dbReference type="OrthoDB" id="415889at2759"/>
<evidence type="ECO:0000256" key="3">
    <source>
        <dbReference type="ARBA" id="ARBA00023204"/>
    </source>
</evidence>
<reference evidence="6 7" key="2">
    <citation type="journal article" date="2013" name="PLoS Genet.">
        <title>Comparative genome structure, secondary metabolite, and effector coding capacity across Cochliobolus pathogens.</title>
        <authorList>
            <person name="Condon B.J."/>
            <person name="Leng Y."/>
            <person name="Wu D."/>
            <person name="Bushley K.E."/>
            <person name="Ohm R.A."/>
            <person name="Otillar R."/>
            <person name="Martin J."/>
            <person name="Schackwitz W."/>
            <person name="Grimwood J."/>
            <person name="MohdZainudin N."/>
            <person name="Xue C."/>
            <person name="Wang R."/>
            <person name="Manning V.A."/>
            <person name="Dhillon B."/>
            <person name="Tu Z.J."/>
            <person name="Steffenson B.J."/>
            <person name="Salamov A."/>
            <person name="Sun H."/>
            <person name="Lowry S."/>
            <person name="LaButti K."/>
            <person name="Han J."/>
            <person name="Copeland A."/>
            <person name="Lindquist E."/>
            <person name="Barry K."/>
            <person name="Schmutz J."/>
            <person name="Baker S.E."/>
            <person name="Ciuffetti L.M."/>
            <person name="Grigoriev I.V."/>
            <person name="Zhong S."/>
            <person name="Turgeon B.G."/>
        </authorList>
    </citation>
    <scope>NUCLEOTIDE SEQUENCE [LARGE SCALE GENOMIC DNA]</scope>
    <source>
        <strain evidence="7">28A</strain>
    </source>
</reference>
<dbReference type="STRING" id="671987.R0K8J6"/>
<name>R0K8J6_EXST2</name>
<dbReference type="AlphaFoldDB" id="R0K8J6"/>
<evidence type="ECO:0000256" key="4">
    <source>
        <dbReference type="SAM" id="MobiDB-lite"/>
    </source>
</evidence>
<dbReference type="SMART" id="SM00478">
    <property type="entry name" value="ENDO3c"/>
    <property type="match status" value="1"/>
</dbReference>
<keyword evidence="3" id="KW-0234">DNA repair</keyword>
<evidence type="ECO:0000313" key="6">
    <source>
        <dbReference type="EMBL" id="EOA85784.1"/>
    </source>
</evidence>
<dbReference type="Gene3D" id="1.10.1670.40">
    <property type="match status" value="1"/>
</dbReference>
<keyword evidence="7" id="KW-1185">Reference proteome</keyword>
<gene>
    <name evidence="6" type="ORF">SETTUDRAFT_177625</name>
</gene>
<dbReference type="FunFam" id="1.10.340.30:FF:000004">
    <property type="entry name" value="DNA-3-methyladenine glycosylase II"/>
    <property type="match status" value="1"/>
</dbReference>
<dbReference type="SUPFAM" id="SSF48150">
    <property type="entry name" value="DNA-glycosylase"/>
    <property type="match status" value="1"/>
</dbReference>
<comment type="similarity">
    <text evidence="1">Belongs to the alkylbase DNA glycosidase AlkA family.</text>
</comment>
<dbReference type="HOGENOM" id="CLU_000445_72_0_1"/>
<dbReference type="eggNOG" id="KOG1918">
    <property type="taxonomic scope" value="Eukaryota"/>
</dbReference>
<proteinExistence type="inferred from homology"/>
<evidence type="ECO:0000256" key="2">
    <source>
        <dbReference type="ARBA" id="ARBA00022763"/>
    </source>
</evidence>
<dbReference type="PANTHER" id="PTHR43003">
    <property type="entry name" value="DNA-3-METHYLADENINE GLYCOSYLASE"/>
    <property type="match status" value="1"/>
</dbReference>
<dbReference type="GO" id="GO:0008725">
    <property type="term" value="F:DNA-3-methyladenine glycosylase activity"/>
    <property type="evidence" value="ECO:0007669"/>
    <property type="project" value="TreeGrafter"/>
</dbReference>
<dbReference type="GeneID" id="19401549"/>
<evidence type="ECO:0000313" key="7">
    <source>
        <dbReference type="Proteomes" id="UP000016935"/>
    </source>
</evidence>